<evidence type="ECO:0000313" key="1">
    <source>
        <dbReference type="EMBL" id="KAJ8366196.1"/>
    </source>
</evidence>
<dbReference type="EMBL" id="JAINUF010000004">
    <property type="protein sequence ID" value="KAJ8366196.1"/>
    <property type="molecule type" value="Genomic_DNA"/>
</dbReference>
<organism evidence="1 2">
    <name type="scientific">Synaphobranchus kaupii</name>
    <name type="common">Kaup's arrowtooth eel</name>
    <dbReference type="NCBI Taxonomy" id="118154"/>
    <lineage>
        <taxon>Eukaryota</taxon>
        <taxon>Metazoa</taxon>
        <taxon>Chordata</taxon>
        <taxon>Craniata</taxon>
        <taxon>Vertebrata</taxon>
        <taxon>Euteleostomi</taxon>
        <taxon>Actinopterygii</taxon>
        <taxon>Neopterygii</taxon>
        <taxon>Teleostei</taxon>
        <taxon>Anguilliformes</taxon>
        <taxon>Synaphobranchidae</taxon>
        <taxon>Synaphobranchus</taxon>
    </lineage>
</organism>
<sequence length="259" mass="28652">METSQICKAVQSIWKKAGLEGELTSTLMRKSAVTKVHEAHPTMKAPLSDLMCHRVETASKCYRLVERERSSVVAAEVLRTVLSYDVEMTPAEREELPKAAWEDPEEGTSFSSRSVRGKRIFTSSNIKTITTQCRDLITAGPISEERVKEALKTTPEGKDMLAHYSVKQIISHLNFTSGWSSRKKIALRPIKVPSQLSSSYPLSAPDNSQRLPVPVASHRPVLISSSQQLVLTSLWPAPANSSCPPALTNLSQHPMLSQF</sequence>
<comment type="caution">
    <text evidence="1">The sequence shown here is derived from an EMBL/GenBank/DDBJ whole genome shotgun (WGS) entry which is preliminary data.</text>
</comment>
<dbReference type="Proteomes" id="UP001152622">
    <property type="component" value="Chromosome 4"/>
</dbReference>
<reference evidence="1" key="1">
    <citation type="journal article" date="2023" name="Science">
        <title>Genome structures resolve the early diversification of teleost fishes.</title>
        <authorList>
            <person name="Parey E."/>
            <person name="Louis A."/>
            <person name="Montfort J."/>
            <person name="Bouchez O."/>
            <person name="Roques C."/>
            <person name="Iampietro C."/>
            <person name="Lluch J."/>
            <person name="Castinel A."/>
            <person name="Donnadieu C."/>
            <person name="Desvignes T."/>
            <person name="Floi Bucao C."/>
            <person name="Jouanno E."/>
            <person name="Wen M."/>
            <person name="Mejri S."/>
            <person name="Dirks R."/>
            <person name="Jansen H."/>
            <person name="Henkel C."/>
            <person name="Chen W.J."/>
            <person name="Zahm M."/>
            <person name="Cabau C."/>
            <person name="Klopp C."/>
            <person name="Thompson A.W."/>
            <person name="Robinson-Rechavi M."/>
            <person name="Braasch I."/>
            <person name="Lecointre G."/>
            <person name="Bobe J."/>
            <person name="Postlethwait J.H."/>
            <person name="Berthelot C."/>
            <person name="Roest Crollius H."/>
            <person name="Guiguen Y."/>
        </authorList>
    </citation>
    <scope>NUCLEOTIDE SEQUENCE</scope>
    <source>
        <strain evidence="1">WJC10195</strain>
    </source>
</reference>
<dbReference type="AlphaFoldDB" id="A0A9Q1FUN4"/>
<protein>
    <submittedName>
        <fullName evidence="1">Uncharacterized protein</fullName>
    </submittedName>
</protein>
<proteinExistence type="predicted"/>
<accession>A0A9Q1FUN4</accession>
<dbReference type="OrthoDB" id="5989105at2759"/>
<keyword evidence="2" id="KW-1185">Reference proteome</keyword>
<name>A0A9Q1FUN4_SYNKA</name>
<evidence type="ECO:0000313" key="2">
    <source>
        <dbReference type="Proteomes" id="UP001152622"/>
    </source>
</evidence>
<gene>
    <name evidence="1" type="ORF">SKAU_G00150270</name>
</gene>